<dbReference type="Gene3D" id="3.40.430.10">
    <property type="entry name" value="Dihydrofolate Reductase, subunit A"/>
    <property type="match status" value="1"/>
</dbReference>
<dbReference type="GeneID" id="39421291"/>
<keyword evidence="2" id="KW-0560">Oxidoreductase</keyword>
<dbReference type="SUPFAM" id="SSF53597">
    <property type="entry name" value="Dihydrofolate reductase-like"/>
    <property type="match status" value="1"/>
</dbReference>
<sequence length="181" mass="20320">MVKVSIYIGTSLDGFIAREDGDISWLDKANQNVTLGEDFGFHAFLETVNLIVMGRKTFEQVAAFDTWPYKNNKLIVLTSKRFEIPERLKKTVAISNTLNPIDLIKELSGKSIDHIYVDGGVVIREFLSAGLVDEITVTIVPIIIGKGKSFSGLLPEDLHLQHLKTTVYEFGFVQSKYKIKK</sequence>
<dbReference type="GO" id="GO:0009231">
    <property type="term" value="P:riboflavin biosynthetic process"/>
    <property type="evidence" value="ECO:0007669"/>
    <property type="project" value="InterPro"/>
</dbReference>
<protein>
    <submittedName>
        <fullName evidence="2">Dihydrofolate reductase</fullName>
        <ecNumber evidence="2">1.5.1.3</ecNumber>
    </submittedName>
</protein>
<organism evidence="2 3">
    <name type="scientific">Candidatus Nitrosocosmicus franklandianus</name>
    <dbReference type="NCBI Taxonomy" id="1798806"/>
    <lineage>
        <taxon>Archaea</taxon>
        <taxon>Nitrososphaerota</taxon>
        <taxon>Nitrososphaeria</taxon>
        <taxon>Nitrososphaerales</taxon>
        <taxon>Nitrososphaeraceae</taxon>
        <taxon>Candidatus Nitrosocosmicus</taxon>
    </lineage>
</organism>
<dbReference type="GO" id="GO:0008703">
    <property type="term" value="F:5-amino-6-(5-phosphoribosylamino)uracil reductase activity"/>
    <property type="evidence" value="ECO:0007669"/>
    <property type="project" value="InterPro"/>
</dbReference>
<dbReference type="PANTHER" id="PTHR38011:SF11">
    <property type="entry name" value="2,5-DIAMINO-6-RIBOSYLAMINO-4(3H)-PYRIMIDINONE 5'-PHOSPHATE REDUCTASE"/>
    <property type="match status" value="1"/>
</dbReference>
<evidence type="ECO:0000313" key="2">
    <source>
        <dbReference type="EMBL" id="VFJ14320.1"/>
    </source>
</evidence>
<dbReference type="KEGG" id="nfn:NFRAN_1998"/>
<dbReference type="RefSeq" id="WP_134484564.1">
    <property type="nucleotide sequence ID" value="NZ_LR216287.1"/>
</dbReference>
<reference evidence="2 3" key="1">
    <citation type="submission" date="2019-02" db="EMBL/GenBank/DDBJ databases">
        <authorList>
            <person name="Lehtovirta-Morley E L."/>
        </authorList>
    </citation>
    <scope>NUCLEOTIDE SEQUENCE [LARGE SCALE GENOMIC DNA]</scope>
    <source>
        <strain evidence="2">NFRAN1</strain>
    </source>
</reference>
<dbReference type="OrthoDB" id="7348at2157"/>
<dbReference type="EMBL" id="LR216287">
    <property type="protein sequence ID" value="VFJ14320.1"/>
    <property type="molecule type" value="Genomic_DNA"/>
</dbReference>
<dbReference type="Proteomes" id="UP000294299">
    <property type="component" value="Chromosome NFRAN"/>
</dbReference>
<dbReference type="Pfam" id="PF01872">
    <property type="entry name" value="RibD_C"/>
    <property type="match status" value="1"/>
</dbReference>
<feature type="domain" description="Bacterial bifunctional deaminase-reductase C-terminal" evidence="1">
    <location>
        <begin position="4"/>
        <end position="168"/>
    </location>
</feature>
<proteinExistence type="predicted"/>
<dbReference type="PANTHER" id="PTHR38011">
    <property type="entry name" value="DIHYDROFOLATE REDUCTASE FAMILY PROTEIN (AFU_ORTHOLOGUE AFUA_8G06820)"/>
    <property type="match status" value="1"/>
</dbReference>
<accession>A0A484I9C1</accession>
<evidence type="ECO:0000313" key="3">
    <source>
        <dbReference type="Proteomes" id="UP000294299"/>
    </source>
</evidence>
<gene>
    <name evidence="2" type="primary">folA</name>
    <name evidence="2" type="ORF">NFRAN_1998</name>
</gene>
<keyword evidence="3" id="KW-1185">Reference proteome</keyword>
<dbReference type="InterPro" id="IPR002734">
    <property type="entry name" value="RibDG_C"/>
</dbReference>
<dbReference type="InterPro" id="IPR024072">
    <property type="entry name" value="DHFR-like_dom_sf"/>
</dbReference>
<dbReference type="GO" id="GO:0004146">
    <property type="term" value="F:dihydrofolate reductase activity"/>
    <property type="evidence" value="ECO:0007669"/>
    <property type="project" value="UniProtKB-EC"/>
</dbReference>
<evidence type="ECO:0000259" key="1">
    <source>
        <dbReference type="Pfam" id="PF01872"/>
    </source>
</evidence>
<dbReference type="AlphaFoldDB" id="A0A484I9C1"/>
<dbReference type="InterPro" id="IPR050765">
    <property type="entry name" value="Riboflavin_Biosynth_HTPR"/>
</dbReference>
<name>A0A484I9C1_9ARCH</name>
<dbReference type="EC" id="1.5.1.3" evidence="2"/>